<accession>A0A0D8HCZ8</accession>
<keyword evidence="10" id="KW-0275">Fatty acid biosynthesis</keyword>
<dbReference type="STRING" id="1280514.AXFE_33380"/>
<keyword evidence="7 12" id="KW-0560">Oxidoreductase</keyword>
<keyword evidence="6" id="KW-0276">Fatty acid metabolism</keyword>
<gene>
    <name evidence="12" type="primary">desA1</name>
    <name evidence="12" type="ORF">AXFE_33380</name>
</gene>
<evidence type="ECO:0000256" key="11">
    <source>
        <dbReference type="PIRSR" id="PIRSR000346-1"/>
    </source>
</evidence>
<reference evidence="12 13" key="1">
    <citation type="submission" date="2015-01" db="EMBL/GenBank/DDBJ databases">
        <title>Draft genome of the acidophilic iron oxidizer Acidithrix ferrooxidans strain Py-F3.</title>
        <authorList>
            <person name="Poehlein A."/>
            <person name="Eisen S."/>
            <person name="Schloemann M."/>
            <person name="Johnson B.D."/>
            <person name="Daniel R."/>
            <person name="Muehling M."/>
        </authorList>
    </citation>
    <scope>NUCLEOTIDE SEQUENCE [LARGE SCALE GENOMIC DNA]</scope>
    <source>
        <strain evidence="12 13">Py-F3</strain>
    </source>
</reference>
<keyword evidence="13" id="KW-1185">Reference proteome</keyword>
<dbReference type="GO" id="GO:0046872">
    <property type="term" value="F:metal ion binding"/>
    <property type="evidence" value="ECO:0007669"/>
    <property type="project" value="UniProtKB-KW"/>
</dbReference>
<dbReference type="InterPro" id="IPR005067">
    <property type="entry name" value="Fatty_acid_desaturase-2"/>
</dbReference>
<dbReference type="AlphaFoldDB" id="A0A0D8HCZ8"/>
<proteinExistence type="inferred from homology"/>
<dbReference type="PIRSF" id="PIRSF000346">
    <property type="entry name" value="Dlt9_acylACP_des"/>
    <property type="match status" value="1"/>
</dbReference>
<feature type="binding site" evidence="11">
    <location>
        <position position="70"/>
    </location>
    <ligand>
        <name>Fe cation</name>
        <dbReference type="ChEBI" id="CHEBI:24875"/>
        <label>1</label>
    </ligand>
</feature>
<feature type="binding site" evidence="11">
    <location>
        <position position="183"/>
    </location>
    <ligand>
        <name>Fe cation</name>
        <dbReference type="ChEBI" id="CHEBI:24875"/>
        <label>2</label>
    </ligand>
</feature>
<dbReference type="EMBL" id="JXYS01000118">
    <property type="protein sequence ID" value="KJF15818.1"/>
    <property type="molecule type" value="Genomic_DNA"/>
</dbReference>
<feature type="binding site" evidence="11">
    <location>
        <position position="186"/>
    </location>
    <ligand>
        <name>Fe cation</name>
        <dbReference type="ChEBI" id="CHEBI:24875"/>
        <label>2</label>
    </ligand>
</feature>
<comment type="subunit">
    <text evidence="3">Homodimer.</text>
</comment>
<dbReference type="GO" id="GO:0006633">
    <property type="term" value="P:fatty acid biosynthetic process"/>
    <property type="evidence" value="ECO:0007669"/>
    <property type="project" value="UniProtKB-KW"/>
</dbReference>
<dbReference type="SUPFAM" id="SSF47240">
    <property type="entry name" value="Ferritin-like"/>
    <property type="match status" value="1"/>
</dbReference>
<evidence type="ECO:0000256" key="5">
    <source>
        <dbReference type="ARBA" id="ARBA00022723"/>
    </source>
</evidence>
<dbReference type="Pfam" id="PF03405">
    <property type="entry name" value="FA_desaturase_2"/>
    <property type="match status" value="1"/>
</dbReference>
<comment type="cofactor">
    <cofactor evidence="11">
        <name>Fe cation</name>
        <dbReference type="ChEBI" id="CHEBI:24875"/>
    </cofactor>
    <text evidence="11">Binds 2 iron ions per subunit.</text>
</comment>
<dbReference type="EC" id="1.14.19.-" evidence="12"/>
<dbReference type="PANTHER" id="PTHR31155">
    <property type="entry name" value="ACYL- ACYL-CARRIER-PROTEIN DESATURASE-RELATED"/>
    <property type="match status" value="1"/>
</dbReference>
<keyword evidence="4" id="KW-0444">Lipid biosynthesis</keyword>
<evidence type="ECO:0000313" key="12">
    <source>
        <dbReference type="EMBL" id="KJF15818.1"/>
    </source>
</evidence>
<evidence type="ECO:0000256" key="6">
    <source>
        <dbReference type="ARBA" id="ARBA00022832"/>
    </source>
</evidence>
<dbReference type="GO" id="GO:0045300">
    <property type="term" value="F:stearoyl-[ACP] desaturase activity"/>
    <property type="evidence" value="ECO:0007669"/>
    <property type="project" value="InterPro"/>
</dbReference>
<evidence type="ECO:0000256" key="2">
    <source>
        <dbReference type="ARBA" id="ARBA00008749"/>
    </source>
</evidence>
<dbReference type="PATRIC" id="fig|1280514.3.peg.4463"/>
<keyword evidence="8 11" id="KW-0408">Iron</keyword>
<evidence type="ECO:0000256" key="10">
    <source>
        <dbReference type="ARBA" id="ARBA00023160"/>
    </source>
</evidence>
<keyword evidence="9" id="KW-0443">Lipid metabolism</keyword>
<evidence type="ECO:0000256" key="8">
    <source>
        <dbReference type="ARBA" id="ARBA00023004"/>
    </source>
</evidence>
<dbReference type="InterPro" id="IPR012348">
    <property type="entry name" value="RNR-like"/>
</dbReference>
<comment type="caution">
    <text evidence="12">The sequence shown here is derived from an EMBL/GenBank/DDBJ whole genome shotgun (WGS) entry which is preliminary data.</text>
</comment>
<dbReference type="Gene3D" id="1.10.620.20">
    <property type="entry name" value="Ribonucleotide Reductase, subunit A"/>
    <property type="match status" value="1"/>
</dbReference>
<evidence type="ECO:0000256" key="4">
    <source>
        <dbReference type="ARBA" id="ARBA00022516"/>
    </source>
</evidence>
<feature type="binding site" evidence="11">
    <location>
        <position position="101"/>
    </location>
    <ligand>
        <name>Fe cation</name>
        <dbReference type="ChEBI" id="CHEBI:24875"/>
        <label>2</label>
    </ligand>
</feature>
<dbReference type="InterPro" id="IPR009078">
    <property type="entry name" value="Ferritin-like_SF"/>
</dbReference>
<organism evidence="12 13">
    <name type="scientific">Acidithrix ferrooxidans</name>
    <dbReference type="NCBI Taxonomy" id="1280514"/>
    <lineage>
        <taxon>Bacteria</taxon>
        <taxon>Bacillati</taxon>
        <taxon>Actinomycetota</taxon>
        <taxon>Acidimicrobiia</taxon>
        <taxon>Acidimicrobiales</taxon>
        <taxon>Acidimicrobiaceae</taxon>
        <taxon>Acidithrix</taxon>
    </lineage>
</organism>
<dbReference type="RefSeq" id="WP_052606986.1">
    <property type="nucleotide sequence ID" value="NZ_JXYS01000118.1"/>
</dbReference>
<sequence length="308" mass="34880">MNFEGFLKELEPTVGSLMTKHLGMSKEWFPHELVPWSRGRDFVAGEEWDSSSSTISPGTRSALFVNLLTEDNLPYYFNALLAAFGSDDSWGAWARRWTAEEHRHSIVIRDYLTVTRLIDPITLERSRMNQVSNGIVPEPVSPVDTIAYVTLQELATRVAHRNTGKLIGDEVGFAIMARVASDENLHHLFYRDLTLAALERNPSETLEAIERQVRSFSMPGTGIDGFTEHSKNIAKEGIYDFSLHYDQVIVPVVLRNWRICELSGLTPEADAARERLMKFIARLEVAARRTRARRDDIEGAAQSNMDRS</sequence>
<name>A0A0D8HCZ8_9ACTN</name>
<dbReference type="PANTHER" id="PTHR31155:SF9">
    <property type="entry name" value="STEAROYL-[ACYL-CARRIER-PROTEIN] 9-DESATURASE 7, CHLOROPLASTIC"/>
    <property type="match status" value="1"/>
</dbReference>
<feature type="binding site" evidence="11">
    <location>
        <position position="104"/>
    </location>
    <ligand>
        <name>Fe cation</name>
        <dbReference type="ChEBI" id="CHEBI:24875"/>
        <label>1</label>
    </ligand>
</feature>
<feature type="binding site" evidence="11">
    <location>
        <position position="153"/>
    </location>
    <ligand>
        <name>Fe cation</name>
        <dbReference type="ChEBI" id="CHEBI:24875"/>
        <label>2</label>
    </ligand>
</feature>
<evidence type="ECO:0000313" key="13">
    <source>
        <dbReference type="Proteomes" id="UP000032360"/>
    </source>
</evidence>
<evidence type="ECO:0000256" key="1">
    <source>
        <dbReference type="ARBA" id="ARBA00001954"/>
    </source>
</evidence>
<dbReference type="GO" id="GO:0005829">
    <property type="term" value="C:cytosol"/>
    <property type="evidence" value="ECO:0007669"/>
    <property type="project" value="TreeGrafter"/>
</dbReference>
<protein>
    <submittedName>
        <fullName evidence="12">Putative acyl-[acyl-carrier-protein] desaturase DesA1</fullName>
        <ecNumber evidence="12">1.14.19.-</ecNumber>
    </submittedName>
</protein>
<feature type="binding site" evidence="11">
    <location>
        <position position="183"/>
    </location>
    <ligand>
        <name>Fe cation</name>
        <dbReference type="ChEBI" id="CHEBI:24875"/>
        <label>1</label>
    </ligand>
</feature>
<comment type="cofactor">
    <cofactor evidence="1">
        <name>Fe(2+)</name>
        <dbReference type="ChEBI" id="CHEBI:29033"/>
    </cofactor>
</comment>
<feature type="binding site" evidence="11">
    <location>
        <position position="101"/>
    </location>
    <ligand>
        <name>Fe cation</name>
        <dbReference type="ChEBI" id="CHEBI:24875"/>
        <label>1</label>
    </ligand>
</feature>
<keyword evidence="5 11" id="KW-0479">Metal-binding</keyword>
<comment type="similarity">
    <text evidence="2">Belongs to the fatty acid desaturase type 2 family.</text>
</comment>
<dbReference type="Proteomes" id="UP000032360">
    <property type="component" value="Unassembled WGS sequence"/>
</dbReference>
<evidence type="ECO:0000256" key="9">
    <source>
        <dbReference type="ARBA" id="ARBA00023098"/>
    </source>
</evidence>
<evidence type="ECO:0000256" key="3">
    <source>
        <dbReference type="ARBA" id="ARBA00011738"/>
    </source>
</evidence>
<evidence type="ECO:0000256" key="7">
    <source>
        <dbReference type="ARBA" id="ARBA00023002"/>
    </source>
</evidence>
<dbReference type="OrthoDB" id="9772881at2"/>